<dbReference type="eggNOG" id="ENOG5032QTK">
    <property type="taxonomic scope" value="Bacteria"/>
</dbReference>
<evidence type="ECO:0000313" key="1">
    <source>
        <dbReference type="EMBL" id="ACJ32524.1"/>
    </source>
</evidence>
<dbReference type="Proteomes" id="UP000000742">
    <property type="component" value="Chromosome"/>
</dbReference>
<dbReference type="HOGENOM" id="CLU_1811843_0_0_9"/>
<name>B7GJ33_ANOFW</name>
<dbReference type="KEGG" id="afl:Aflv_0140"/>
<proteinExistence type="predicted"/>
<reference evidence="1 2" key="1">
    <citation type="journal article" date="2008" name="Genome Biol.">
        <title>Encapsulated in silica: genome, proteome and physiology of the thermophilic bacterium Anoxybacillus flavithermus WK1.</title>
        <authorList>
            <person name="Saw J.H."/>
            <person name="Mountain B.W."/>
            <person name="Feng L."/>
            <person name="Omelchenko M.V."/>
            <person name="Hou S."/>
            <person name="Saito J.A."/>
            <person name="Stott M.B."/>
            <person name="Li D."/>
            <person name="Zhao G."/>
            <person name="Wu J."/>
            <person name="Galperin M.Y."/>
            <person name="Koonin E.V."/>
            <person name="Makarova K.S."/>
            <person name="Wolf Y.I."/>
            <person name="Rigden D.J."/>
            <person name="Dunfield P.F."/>
            <person name="Wang L."/>
            <person name="Alam M."/>
        </authorList>
    </citation>
    <scope>NUCLEOTIDE SEQUENCE [LARGE SCALE GENOMIC DNA]</scope>
    <source>
        <strain evidence="2">DSM 21510 / WK1</strain>
    </source>
</reference>
<dbReference type="EMBL" id="CP000922">
    <property type="protein sequence ID" value="ACJ32524.1"/>
    <property type="molecule type" value="Genomic_DNA"/>
</dbReference>
<dbReference type="STRING" id="491915.Aflv_0140"/>
<gene>
    <name evidence="1" type="primary">ybaK</name>
    <name evidence="1" type="ordered locus">Aflv_0140</name>
</gene>
<sequence length="150" mass="18339">MFLFFMQTICMRRDTKLGILTSFTAKKLEKQLTDERNALRDLSYRELWQRTRTYWKRYIVISECIETICIDVAIEAYLIGVHYSRFIYYGESTEAVRGRCIDEYTQLLYELYEHMKKYGDDMYDACARYIDEWWKEGVEKGLRRQRLRLK</sequence>
<dbReference type="Pfam" id="PF10730">
    <property type="entry name" value="DUF2521"/>
    <property type="match status" value="1"/>
</dbReference>
<dbReference type="InterPro" id="IPR019667">
    <property type="entry name" value="Uncharacterised_YbaK"/>
</dbReference>
<accession>B7GJ33</accession>
<dbReference type="AlphaFoldDB" id="B7GJ33"/>
<evidence type="ECO:0000313" key="2">
    <source>
        <dbReference type="Proteomes" id="UP000000742"/>
    </source>
</evidence>
<protein>
    <submittedName>
        <fullName evidence="1">Uncharacterized conserved protein</fullName>
    </submittedName>
</protein>
<organism evidence="1 2">
    <name type="scientific">Anoxybacillus flavithermus (strain DSM 21510 / WK1)</name>
    <dbReference type="NCBI Taxonomy" id="491915"/>
    <lineage>
        <taxon>Bacteria</taxon>
        <taxon>Bacillati</taxon>
        <taxon>Bacillota</taxon>
        <taxon>Bacilli</taxon>
        <taxon>Bacillales</taxon>
        <taxon>Anoxybacillaceae</taxon>
        <taxon>Anoxybacillus</taxon>
    </lineage>
</organism>